<dbReference type="EMBL" id="CP039690">
    <property type="protein sequence ID" value="QCI67105.1"/>
    <property type="molecule type" value="Genomic_DNA"/>
</dbReference>
<dbReference type="InterPro" id="IPR018313">
    <property type="entry name" value="SBP_3_CS"/>
</dbReference>
<evidence type="ECO:0000256" key="3">
    <source>
        <dbReference type="ARBA" id="ARBA00022729"/>
    </source>
</evidence>
<dbReference type="AlphaFoldDB" id="A0A4D7B805"/>
<dbReference type="InterPro" id="IPR001638">
    <property type="entry name" value="Solute-binding_3/MltF_N"/>
</dbReference>
<evidence type="ECO:0000313" key="7">
    <source>
        <dbReference type="Proteomes" id="UP000298781"/>
    </source>
</evidence>
<proteinExistence type="inferred from homology"/>
<name>A0A4D7B805_9HYPH</name>
<dbReference type="SMART" id="SM00062">
    <property type="entry name" value="PBPb"/>
    <property type="match status" value="1"/>
</dbReference>
<dbReference type="KEGG" id="pstg:E8M01_24425"/>
<evidence type="ECO:0000313" key="6">
    <source>
        <dbReference type="EMBL" id="QCI67105.1"/>
    </source>
</evidence>
<dbReference type="GO" id="GO:0030313">
    <property type="term" value="C:cell envelope"/>
    <property type="evidence" value="ECO:0007669"/>
    <property type="project" value="UniProtKB-SubCell"/>
</dbReference>
<dbReference type="PANTHER" id="PTHR35936">
    <property type="entry name" value="MEMBRANE-BOUND LYTIC MUREIN TRANSGLYCOSYLASE F"/>
    <property type="match status" value="1"/>
</dbReference>
<dbReference type="CDD" id="cd01004">
    <property type="entry name" value="PBP2_MidA_like"/>
    <property type="match status" value="1"/>
</dbReference>
<dbReference type="OrthoDB" id="7341446at2"/>
<sequence length="289" mass="31393">MDHKTSLSHRLGRLRTLASRRAVVATALLGAALIPGGIMAAFAQQRIAPPAALAAKGTITYCATIDNPPRAFHDTQQRPTGFEVELGTEIAARMGLRVNWVQLKFVGLVPALQARQCDALMQELFIRPERLEVIDMIPFSRTGQRIVTTKTSTLRASSLDDLSGRKMAVPNGTTIHTLALEANARLKAAGRPEINLVVLPTTTETFQQLATGQIEVLGTTTTAASYYIGLRPNDFRPEGNPFGLILTGIGLQKGNGELGEAMKRSFEAIVTDGTYRKLIEKWNMQGSEL</sequence>
<dbReference type="PROSITE" id="PS01039">
    <property type="entry name" value="SBP_BACTERIAL_3"/>
    <property type="match status" value="1"/>
</dbReference>
<evidence type="ECO:0000256" key="2">
    <source>
        <dbReference type="ARBA" id="ARBA00010333"/>
    </source>
</evidence>
<feature type="domain" description="Solute-binding protein family 3/N-terminal" evidence="5">
    <location>
        <begin position="58"/>
        <end position="286"/>
    </location>
</feature>
<evidence type="ECO:0000259" key="5">
    <source>
        <dbReference type="SMART" id="SM00062"/>
    </source>
</evidence>
<dbReference type="RefSeq" id="WP_136962543.1">
    <property type="nucleotide sequence ID" value="NZ_CP039690.1"/>
</dbReference>
<comment type="similarity">
    <text evidence="2 4">Belongs to the bacterial solute-binding protein 3 family.</text>
</comment>
<accession>A0A4D7B805</accession>
<dbReference type="Pfam" id="PF00497">
    <property type="entry name" value="SBP_bac_3"/>
    <property type="match status" value="1"/>
</dbReference>
<gene>
    <name evidence="6" type="ORF">E8M01_24425</name>
</gene>
<dbReference type="SUPFAM" id="SSF53850">
    <property type="entry name" value="Periplasmic binding protein-like II"/>
    <property type="match status" value="1"/>
</dbReference>
<protein>
    <submittedName>
        <fullName evidence="6">ABC transporter substrate-binding protein</fullName>
    </submittedName>
</protein>
<comment type="subcellular location">
    <subcellularLocation>
        <location evidence="1">Cell envelope</location>
    </subcellularLocation>
</comment>
<keyword evidence="7" id="KW-1185">Reference proteome</keyword>
<evidence type="ECO:0000256" key="4">
    <source>
        <dbReference type="RuleBase" id="RU003744"/>
    </source>
</evidence>
<dbReference type="Gene3D" id="3.40.190.10">
    <property type="entry name" value="Periplasmic binding protein-like II"/>
    <property type="match status" value="2"/>
</dbReference>
<keyword evidence="3" id="KW-0732">Signal</keyword>
<dbReference type="PANTHER" id="PTHR35936:SF17">
    <property type="entry name" value="ARGININE-BINDING EXTRACELLULAR PROTEIN ARTP"/>
    <property type="match status" value="1"/>
</dbReference>
<dbReference type="Proteomes" id="UP000298781">
    <property type="component" value="Chromosome"/>
</dbReference>
<organism evidence="6 7">
    <name type="scientific">Phreatobacter stygius</name>
    <dbReference type="NCBI Taxonomy" id="1940610"/>
    <lineage>
        <taxon>Bacteria</taxon>
        <taxon>Pseudomonadati</taxon>
        <taxon>Pseudomonadota</taxon>
        <taxon>Alphaproteobacteria</taxon>
        <taxon>Hyphomicrobiales</taxon>
        <taxon>Phreatobacteraceae</taxon>
        <taxon>Phreatobacter</taxon>
    </lineage>
</organism>
<evidence type="ECO:0000256" key="1">
    <source>
        <dbReference type="ARBA" id="ARBA00004196"/>
    </source>
</evidence>
<reference evidence="6 7" key="1">
    <citation type="submission" date="2019-04" db="EMBL/GenBank/DDBJ databases">
        <title>Phreatobacter aquaticus sp. nov.</title>
        <authorList>
            <person name="Choi A."/>
        </authorList>
    </citation>
    <scope>NUCLEOTIDE SEQUENCE [LARGE SCALE GENOMIC DNA]</scope>
    <source>
        <strain evidence="6 7">KCTC 52518</strain>
    </source>
</reference>